<evidence type="ECO:0000313" key="2">
    <source>
        <dbReference type="EMBL" id="KFG31747.1"/>
    </source>
</evidence>
<comment type="caution">
    <text evidence="2">The sequence shown here is derived from an EMBL/GenBank/DDBJ whole genome shotgun (WGS) entry which is preliminary data.</text>
</comment>
<dbReference type="AlphaFoldDB" id="A0A086JHX9"/>
<organism evidence="2">
    <name type="scientific">Toxoplasma gondii p89</name>
    <dbReference type="NCBI Taxonomy" id="943119"/>
    <lineage>
        <taxon>Eukaryota</taxon>
        <taxon>Sar</taxon>
        <taxon>Alveolata</taxon>
        <taxon>Apicomplexa</taxon>
        <taxon>Conoidasida</taxon>
        <taxon>Coccidia</taxon>
        <taxon>Eucoccidiorida</taxon>
        <taxon>Eimeriorina</taxon>
        <taxon>Sarcocystidae</taxon>
        <taxon>Toxoplasma</taxon>
    </lineage>
</organism>
<protein>
    <submittedName>
        <fullName evidence="2">Uncharacterized protein</fullName>
    </submittedName>
</protein>
<feature type="region of interest" description="Disordered" evidence="1">
    <location>
        <begin position="1"/>
        <end position="88"/>
    </location>
</feature>
<sequence>MAWAREGESSAENESDVCSPTARLTSLRNERQKKLQKEASPECREKGRTSCRSRKEMKQRAEEPSVAIEETSLREKEYHARRTTVFTE</sequence>
<feature type="compositionally biased region" description="Basic and acidic residues" evidence="1">
    <location>
        <begin position="71"/>
        <end position="80"/>
    </location>
</feature>
<reference evidence="2" key="1">
    <citation type="submission" date="2014-03" db="EMBL/GenBank/DDBJ databases">
        <authorList>
            <person name="Sibley D."/>
            <person name="Venepally P."/>
            <person name="Karamycheva S."/>
            <person name="Hadjithomas M."/>
            <person name="Khan A."/>
            <person name="Brunk B."/>
            <person name="Roos D."/>
            <person name="Caler E."/>
            <person name="Lorenzi H."/>
        </authorList>
    </citation>
    <scope>NUCLEOTIDE SEQUENCE [LARGE SCALE GENOMIC DNA]</scope>
    <source>
        <strain evidence="2">P89</strain>
    </source>
</reference>
<accession>A0A086JHX9</accession>
<dbReference type="EMBL" id="AEYI02001923">
    <property type="protein sequence ID" value="KFG31747.1"/>
    <property type="molecule type" value="Genomic_DNA"/>
</dbReference>
<dbReference type="Proteomes" id="UP000028828">
    <property type="component" value="Unassembled WGS sequence"/>
</dbReference>
<name>A0A086JHX9_TOXGO</name>
<evidence type="ECO:0000256" key="1">
    <source>
        <dbReference type="SAM" id="MobiDB-lite"/>
    </source>
</evidence>
<dbReference type="VEuPathDB" id="ToxoDB:TGP89_420600"/>
<feature type="compositionally biased region" description="Polar residues" evidence="1">
    <location>
        <begin position="16"/>
        <end position="27"/>
    </location>
</feature>
<feature type="compositionally biased region" description="Basic and acidic residues" evidence="1">
    <location>
        <begin position="28"/>
        <end position="63"/>
    </location>
</feature>
<proteinExistence type="predicted"/>
<gene>
    <name evidence="2" type="ORF">TGP89_420600</name>
</gene>